<reference evidence="1 2" key="1">
    <citation type="journal article" date="2022" name="Microbiol. Resour. Announc.">
        <title>Complete Genome Sequence of the Hyperthermophilic and Acidophilic Archaeon Saccharolobus caldissimus Strain HS-3T.</title>
        <authorList>
            <person name="Sakai H.D."/>
            <person name="Kurosawa N."/>
        </authorList>
    </citation>
    <scope>NUCLEOTIDE SEQUENCE [LARGE SCALE GENOMIC DNA]</scope>
    <source>
        <strain evidence="1 2">JCM32116</strain>
    </source>
</reference>
<evidence type="ECO:0000313" key="2">
    <source>
        <dbReference type="Proteomes" id="UP001319921"/>
    </source>
</evidence>
<proteinExistence type="predicted"/>
<keyword evidence="2" id="KW-1185">Reference proteome</keyword>
<protein>
    <recommendedName>
        <fullName evidence="3">DUF429 domain-containing protein</fullName>
    </recommendedName>
</protein>
<organism evidence="1 2">
    <name type="scientific">Saccharolobus caldissimus</name>
    <dbReference type="NCBI Taxonomy" id="1702097"/>
    <lineage>
        <taxon>Archaea</taxon>
        <taxon>Thermoproteota</taxon>
        <taxon>Thermoprotei</taxon>
        <taxon>Sulfolobales</taxon>
        <taxon>Sulfolobaceae</taxon>
        <taxon>Saccharolobus</taxon>
    </lineage>
</organism>
<dbReference type="RefSeq" id="WP_229569565.1">
    <property type="nucleotide sequence ID" value="NZ_AP025226.1"/>
</dbReference>
<dbReference type="PIRSF" id="PIRSF024051">
    <property type="entry name" value="DUF429"/>
    <property type="match status" value="1"/>
</dbReference>
<evidence type="ECO:0008006" key="3">
    <source>
        <dbReference type="Google" id="ProtNLM"/>
    </source>
</evidence>
<sequence length="171" mass="19661">MYCGIDLAVKRKTTIGVLNNYEIRIYEVSTNEEIIQLCNKANITAIDSPLSHSKGFRNVDKEMIRRGFRVLPPSFMSKLVERAIELSRSLKNVIETHPTSTLKNLGINWRRLHEVKDYVDAAACAMVALGYEIGYVEEIKANDGIIYLLSKNFPYELKRKDYYTFYLKGAK</sequence>
<dbReference type="AlphaFoldDB" id="A0AAQ4CTV4"/>
<dbReference type="EMBL" id="AP025226">
    <property type="protein sequence ID" value="BDB99235.1"/>
    <property type="molecule type" value="Genomic_DNA"/>
</dbReference>
<dbReference type="GeneID" id="68866980"/>
<accession>A0AAQ4CTV4</accession>
<dbReference type="Proteomes" id="UP001319921">
    <property type="component" value="Chromosome"/>
</dbReference>
<evidence type="ECO:0000313" key="1">
    <source>
        <dbReference type="EMBL" id="BDB99235.1"/>
    </source>
</evidence>
<gene>
    <name evidence="1" type="ORF">SACC_22520</name>
</gene>
<name>A0AAQ4CTV4_9CREN</name>
<dbReference type="InterPro" id="IPR018036">
    <property type="entry name" value="DUF429_subgr"/>
</dbReference>
<dbReference type="KEGG" id="scas:SACC_22520"/>